<dbReference type="Proteomes" id="UP000830635">
    <property type="component" value="Segment"/>
</dbReference>
<dbReference type="EMBL" id="MN045233">
    <property type="protein sequence ID" value="QFG01729.1"/>
    <property type="molecule type" value="Viral_cRNA"/>
</dbReference>
<evidence type="ECO:0000313" key="3">
    <source>
        <dbReference type="Proteomes" id="UP000830635"/>
    </source>
</evidence>
<protein>
    <submittedName>
        <fullName evidence="2">M protein</fullName>
    </submittedName>
</protein>
<organism evidence="2 3">
    <name type="scientific">Jeremy Point nyavirus</name>
    <dbReference type="NCBI Taxonomy" id="2652327"/>
    <lineage>
        <taxon>Viruses</taxon>
        <taxon>Riboviria</taxon>
        <taxon>Orthornavirae</taxon>
        <taxon>Negarnaviricota</taxon>
        <taxon>Haploviricotina</taxon>
        <taxon>Monjiviricetes</taxon>
        <taxon>Mononegavirales</taxon>
        <taxon>Nyamiviridae</taxon>
        <taxon>Nyavirus</taxon>
        <taxon>Nyavirus somateriae</taxon>
    </lineage>
</organism>
<feature type="region of interest" description="Disordered" evidence="1">
    <location>
        <begin position="135"/>
        <end position="166"/>
    </location>
</feature>
<evidence type="ECO:0000256" key="1">
    <source>
        <dbReference type="SAM" id="MobiDB-lite"/>
    </source>
</evidence>
<reference evidence="2" key="1">
    <citation type="submission" date="2019-06" db="EMBL/GenBank/DDBJ databases">
        <title>A rare and unique case of the capture and subsequent duplication and divergent evolution of a vertebrate ELR+ CXC chemokine in Jeremy Point virus, a novel nyavirus.</title>
        <authorList>
            <person name="Sebastian A.L."/>
            <person name="Feng K.H."/>
            <person name="Grenier J.K."/>
            <person name="Allison A.B."/>
        </authorList>
    </citation>
    <scope>NUCLEOTIDE SEQUENCE</scope>
    <source>
        <strain evidence="2">13-143</strain>
    </source>
</reference>
<keyword evidence="3" id="KW-1185">Reference proteome</keyword>
<evidence type="ECO:0000313" key="2">
    <source>
        <dbReference type="EMBL" id="QFG01729.1"/>
    </source>
</evidence>
<dbReference type="KEGG" id="vg:80538410"/>
<proteinExistence type="predicted"/>
<accession>A0AAE6NTQ2</accession>
<dbReference type="GeneID" id="80538410"/>
<name>A0AAE6NTQ2_9MONO</name>
<gene>
    <name evidence="2" type="primary">ORF 4</name>
</gene>
<dbReference type="RefSeq" id="YP_010799959.1">
    <property type="nucleotide sequence ID" value="NC_076714.1"/>
</dbReference>
<sequence>MDGRASSGTIWYQAAVYGPSGRVLVSVQLMTISEKDDFSGAPDLDIFEGSRACVFLHKKDPWIRIELSPRSAQKHDRELKRKRIPEIFVRNLRPYGWRAKDFAEFPLKTTYMRAVFKEPAEMVYTAESRVLFPDPSNRIRPVEDPHPSRSSSAPSQDQEDTSEGCKECRITKKLLEKNMI</sequence>